<dbReference type="AlphaFoldDB" id="A0A8X8D4N6"/>
<keyword evidence="2" id="KW-0808">Transferase</keyword>
<keyword evidence="5 6" id="KW-0067">ATP-binding</keyword>
<dbReference type="Proteomes" id="UP000886885">
    <property type="component" value="Chromosome 4D"/>
</dbReference>
<evidence type="ECO:0000256" key="6">
    <source>
        <dbReference type="PROSITE-ProRule" id="PRU10141"/>
    </source>
</evidence>
<feature type="domain" description="Protein kinase" evidence="9">
    <location>
        <begin position="392"/>
        <end position="670"/>
    </location>
</feature>
<dbReference type="PANTHER" id="PTHR22974:SF23">
    <property type="entry name" value="TOUSLED-LIKE KINASE, ISOFORM G"/>
    <property type="match status" value="1"/>
</dbReference>
<evidence type="ECO:0000256" key="1">
    <source>
        <dbReference type="ARBA" id="ARBA00022527"/>
    </source>
</evidence>
<evidence type="ECO:0000313" key="10">
    <source>
        <dbReference type="EMBL" id="KAG6778134.1"/>
    </source>
</evidence>
<dbReference type="OrthoDB" id="346907at2759"/>
<name>A0A8X8D4N6_POPTO</name>
<dbReference type="Pfam" id="PF00069">
    <property type="entry name" value="Pkinase"/>
    <property type="match status" value="1"/>
</dbReference>
<proteinExistence type="predicted"/>
<dbReference type="PROSITE" id="PS50011">
    <property type="entry name" value="PROTEIN_KINASE_DOM"/>
    <property type="match status" value="1"/>
</dbReference>
<dbReference type="GO" id="GO:0005634">
    <property type="term" value="C:nucleus"/>
    <property type="evidence" value="ECO:0007669"/>
    <property type="project" value="TreeGrafter"/>
</dbReference>
<dbReference type="SMART" id="SM00220">
    <property type="entry name" value="S_TKc"/>
    <property type="match status" value="1"/>
</dbReference>
<evidence type="ECO:0000256" key="3">
    <source>
        <dbReference type="ARBA" id="ARBA00022741"/>
    </source>
</evidence>
<dbReference type="FunFam" id="1.10.510.10:FF:000256">
    <property type="entry name" value="Serine/threonine-protein kinase TOUSLED"/>
    <property type="match status" value="1"/>
</dbReference>
<protein>
    <recommendedName>
        <fullName evidence="9">Protein kinase domain-containing protein</fullName>
    </recommendedName>
</protein>
<feature type="coiled-coil region" evidence="7">
    <location>
        <begin position="178"/>
        <end position="236"/>
    </location>
</feature>
<dbReference type="GO" id="GO:0005524">
    <property type="term" value="F:ATP binding"/>
    <property type="evidence" value="ECO:0007669"/>
    <property type="project" value="UniProtKB-UniRule"/>
</dbReference>
<comment type="caution">
    <text evidence="10">The sequence shown here is derived from an EMBL/GenBank/DDBJ whole genome shotgun (WGS) entry which is preliminary data.</text>
</comment>
<dbReference type="GO" id="GO:0007059">
    <property type="term" value="P:chromosome segregation"/>
    <property type="evidence" value="ECO:0007669"/>
    <property type="project" value="TreeGrafter"/>
</dbReference>
<keyword evidence="11" id="KW-1185">Reference proteome</keyword>
<dbReference type="InterPro" id="IPR008271">
    <property type="entry name" value="Ser/Thr_kinase_AS"/>
</dbReference>
<feature type="region of interest" description="Disordered" evidence="8">
    <location>
        <begin position="307"/>
        <end position="327"/>
    </location>
</feature>
<evidence type="ECO:0000256" key="7">
    <source>
        <dbReference type="SAM" id="Coils"/>
    </source>
</evidence>
<dbReference type="GO" id="GO:0035556">
    <property type="term" value="P:intracellular signal transduction"/>
    <property type="evidence" value="ECO:0007669"/>
    <property type="project" value="TreeGrafter"/>
</dbReference>
<dbReference type="EMBL" id="JAAWWB010000008">
    <property type="protein sequence ID" value="KAG6778134.1"/>
    <property type="molecule type" value="Genomic_DNA"/>
</dbReference>
<evidence type="ECO:0000256" key="5">
    <source>
        <dbReference type="ARBA" id="ARBA00022840"/>
    </source>
</evidence>
<dbReference type="InterPro" id="IPR000719">
    <property type="entry name" value="Prot_kinase_dom"/>
</dbReference>
<organism evidence="10 11">
    <name type="scientific">Populus tomentosa</name>
    <name type="common">Chinese white poplar</name>
    <dbReference type="NCBI Taxonomy" id="118781"/>
    <lineage>
        <taxon>Eukaryota</taxon>
        <taxon>Viridiplantae</taxon>
        <taxon>Streptophyta</taxon>
        <taxon>Embryophyta</taxon>
        <taxon>Tracheophyta</taxon>
        <taxon>Spermatophyta</taxon>
        <taxon>Magnoliopsida</taxon>
        <taxon>eudicotyledons</taxon>
        <taxon>Gunneridae</taxon>
        <taxon>Pentapetalae</taxon>
        <taxon>rosids</taxon>
        <taxon>fabids</taxon>
        <taxon>Malpighiales</taxon>
        <taxon>Salicaceae</taxon>
        <taxon>Saliceae</taxon>
        <taxon>Populus</taxon>
    </lineage>
</organism>
<evidence type="ECO:0000256" key="4">
    <source>
        <dbReference type="ARBA" id="ARBA00022777"/>
    </source>
</evidence>
<keyword evidence="7" id="KW-0175">Coiled coil</keyword>
<feature type="compositionally biased region" description="Low complexity" evidence="8">
    <location>
        <begin position="10"/>
        <end position="20"/>
    </location>
</feature>
<dbReference type="PROSITE" id="PS00108">
    <property type="entry name" value="PROTEIN_KINASE_ST"/>
    <property type="match status" value="1"/>
</dbReference>
<keyword evidence="3 6" id="KW-0547">Nucleotide-binding</keyword>
<feature type="region of interest" description="Disordered" evidence="8">
    <location>
        <begin position="129"/>
        <end position="163"/>
    </location>
</feature>
<dbReference type="GO" id="GO:0004674">
    <property type="term" value="F:protein serine/threonine kinase activity"/>
    <property type="evidence" value="ECO:0007669"/>
    <property type="project" value="UniProtKB-KW"/>
</dbReference>
<dbReference type="PANTHER" id="PTHR22974">
    <property type="entry name" value="MIXED LINEAGE PROTEIN KINASE"/>
    <property type="match status" value="1"/>
</dbReference>
<sequence length="675" mass="77240">MSDDMLMHFSSNSSNQSDQSLPTKIAKLEARMAGKVSSVYPAPPVQLQQQQQKQPIWSSVSPGPRFGPPEELAESSDSDDDNGGGFLIQANTQKRQRLQENDNSAVFEHLETQTVNDGKQKIGETVETKVSTDANRRKQGRVRGHSNSGRGRGVRANDQMRSQSSVSVALPSNGQLENSCHKEELTSLHAKVAALEDDLRKSCQEASNNHDLCHQLEKELKELKDLEQQMKPKRTKIISDLLISVSKAERQEARMKVRQDSLRLGSVGVIRAGTIISETWEDGQMLKDLNIHFRQILETKEAVERQRKSLKKRQSDKGDGTDAESGAQEEDFLIQDEIFKSRLVSIKREEETILRERDRYELEKGRLIRELKRIRDEDGSRFNNFQILNHRYALLNLLGKGGFSEVYKAYDLVEHRYVACKLHGLNVQWSEDKKQSYIRHALREYNIHKTLVHNHIVRLWDIFEIDQNTFCTILEYCSGKDLDAVLKATPVLPEREARIIIVQIFQGLVYLNKRSQKIIHYDLKPGNVLFDEFGIAKVTDFGLSKIVEEDVGSQGMELTSQGAGTYWQVTLKYLPPECFELSKTPLISSKVDVWSAGVLFYQMLFGRRPFGHDQTQERILREDTIIKARRVEFPTKPTISNEAKDLIRQCLIYNQAERPDVLTIAQDPYLTYLKK</sequence>
<dbReference type="PROSITE" id="PS00107">
    <property type="entry name" value="PROTEIN_KINASE_ATP"/>
    <property type="match status" value="1"/>
</dbReference>
<feature type="compositionally biased region" description="Low complexity" evidence="8">
    <location>
        <begin position="45"/>
        <end position="55"/>
    </location>
</feature>
<gene>
    <name evidence="10" type="ORF">POTOM_017984</name>
</gene>
<feature type="binding site" evidence="6">
    <location>
        <position position="421"/>
    </location>
    <ligand>
        <name>ATP</name>
        <dbReference type="ChEBI" id="CHEBI:30616"/>
    </ligand>
</feature>
<evidence type="ECO:0000259" key="9">
    <source>
        <dbReference type="PROSITE" id="PS50011"/>
    </source>
</evidence>
<dbReference type="InterPro" id="IPR017441">
    <property type="entry name" value="Protein_kinase_ATP_BS"/>
</dbReference>
<feature type="compositionally biased region" description="Basic and acidic residues" evidence="8">
    <location>
        <begin position="307"/>
        <end position="320"/>
    </location>
</feature>
<feature type="compositionally biased region" description="Acidic residues" evidence="8">
    <location>
        <begin position="71"/>
        <end position="82"/>
    </location>
</feature>
<accession>A0A8X8D4N6</accession>
<keyword evidence="1" id="KW-0723">Serine/threonine-protein kinase</keyword>
<evidence type="ECO:0000256" key="2">
    <source>
        <dbReference type="ARBA" id="ARBA00022679"/>
    </source>
</evidence>
<feature type="region of interest" description="Disordered" evidence="8">
    <location>
        <begin position="1"/>
        <end position="87"/>
    </location>
</feature>
<reference evidence="10" key="1">
    <citation type="journal article" date="2020" name="bioRxiv">
        <title>Hybrid origin of Populus tomentosa Carr. identified through genome sequencing and phylogenomic analysis.</title>
        <authorList>
            <person name="An X."/>
            <person name="Gao K."/>
            <person name="Chen Z."/>
            <person name="Li J."/>
            <person name="Yang X."/>
            <person name="Yang X."/>
            <person name="Zhou J."/>
            <person name="Guo T."/>
            <person name="Zhao T."/>
            <person name="Huang S."/>
            <person name="Miao D."/>
            <person name="Khan W.U."/>
            <person name="Rao P."/>
            <person name="Ye M."/>
            <person name="Lei B."/>
            <person name="Liao W."/>
            <person name="Wang J."/>
            <person name="Ji L."/>
            <person name="Li Y."/>
            <person name="Guo B."/>
            <person name="Mustafa N.S."/>
            <person name="Li S."/>
            <person name="Yun Q."/>
            <person name="Keller S.R."/>
            <person name="Mao J."/>
            <person name="Zhang R."/>
            <person name="Strauss S.H."/>
        </authorList>
    </citation>
    <scope>NUCLEOTIDE SEQUENCE</scope>
    <source>
        <strain evidence="10">GM15</strain>
        <tissue evidence="10">Leaf</tissue>
    </source>
</reference>
<keyword evidence="4" id="KW-0418">Kinase</keyword>
<evidence type="ECO:0000256" key="8">
    <source>
        <dbReference type="SAM" id="MobiDB-lite"/>
    </source>
</evidence>
<evidence type="ECO:0000313" key="11">
    <source>
        <dbReference type="Proteomes" id="UP000886885"/>
    </source>
</evidence>
<dbReference type="CDD" id="cd13990">
    <property type="entry name" value="STKc_TLK"/>
    <property type="match status" value="1"/>
</dbReference>